<comment type="caution">
    <text evidence="2">The sequence shown here is derived from an EMBL/GenBank/DDBJ whole genome shotgun (WGS) entry which is preliminary data.</text>
</comment>
<evidence type="ECO:0000313" key="2">
    <source>
        <dbReference type="EMBL" id="KAJ7348952.1"/>
    </source>
</evidence>
<organism evidence="2 3">
    <name type="scientific">Mycena albidolilacea</name>
    <dbReference type="NCBI Taxonomy" id="1033008"/>
    <lineage>
        <taxon>Eukaryota</taxon>
        <taxon>Fungi</taxon>
        <taxon>Dikarya</taxon>
        <taxon>Basidiomycota</taxon>
        <taxon>Agaricomycotina</taxon>
        <taxon>Agaricomycetes</taxon>
        <taxon>Agaricomycetidae</taxon>
        <taxon>Agaricales</taxon>
        <taxon>Marasmiineae</taxon>
        <taxon>Mycenaceae</taxon>
        <taxon>Mycena</taxon>
    </lineage>
</organism>
<proteinExistence type="predicted"/>
<feature type="region of interest" description="Disordered" evidence="1">
    <location>
        <begin position="195"/>
        <end position="269"/>
    </location>
</feature>
<dbReference type="EMBL" id="JARIHO010000016">
    <property type="protein sequence ID" value="KAJ7348952.1"/>
    <property type="molecule type" value="Genomic_DNA"/>
</dbReference>
<keyword evidence="3" id="KW-1185">Reference proteome</keyword>
<evidence type="ECO:0000313" key="3">
    <source>
        <dbReference type="Proteomes" id="UP001218218"/>
    </source>
</evidence>
<gene>
    <name evidence="2" type="ORF">DFH08DRAFT_807542</name>
</gene>
<evidence type="ECO:0000256" key="1">
    <source>
        <dbReference type="SAM" id="MobiDB-lite"/>
    </source>
</evidence>
<dbReference type="AlphaFoldDB" id="A0AAD7A3Q2"/>
<protein>
    <submittedName>
        <fullName evidence="2">Uncharacterized protein</fullName>
    </submittedName>
</protein>
<accession>A0AAD7A3Q2</accession>
<dbReference type="Proteomes" id="UP001218218">
    <property type="component" value="Unassembled WGS sequence"/>
</dbReference>
<feature type="compositionally biased region" description="Low complexity" evidence="1">
    <location>
        <begin position="221"/>
        <end position="236"/>
    </location>
</feature>
<sequence>MALKTLSFRGIDAWLQDRNGTRIDLKLEPAVQAGNQITAVVKVENAQKGYSVEWCTSQDAPAINALCEVFRPTAKSGQIKNCRIAGDYMSENDGQTQSRSSKGRLELPGIARDAWLRAPSIGTGDLSISFVTLEIRRLRETPQETENTNKSSELVANNIDLLDKEEEAYIIFRFEFHKTLWIMAFMSSISAIGSLSSSRTSGPKTLERPTLSTTAPRVRPSELSESSGSESEGPPLASVLAAKRKKHIQPDVDTTLNTRPGPLSTDGVPRLLSERHVDLLVGKRNSKRFESNKFTA</sequence>
<reference evidence="2" key="1">
    <citation type="submission" date="2023-03" db="EMBL/GenBank/DDBJ databases">
        <title>Massive genome expansion in bonnet fungi (Mycena s.s.) driven by repeated elements and novel gene families across ecological guilds.</title>
        <authorList>
            <consortium name="Lawrence Berkeley National Laboratory"/>
            <person name="Harder C.B."/>
            <person name="Miyauchi S."/>
            <person name="Viragh M."/>
            <person name="Kuo A."/>
            <person name="Thoen E."/>
            <person name="Andreopoulos B."/>
            <person name="Lu D."/>
            <person name="Skrede I."/>
            <person name="Drula E."/>
            <person name="Henrissat B."/>
            <person name="Morin E."/>
            <person name="Kohler A."/>
            <person name="Barry K."/>
            <person name="LaButti K."/>
            <person name="Morin E."/>
            <person name="Salamov A."/>
            <person name="Lipzen A."/>
            <person name="Mereny Z."/>
            <person name="Hegedus B."/>
            <person name="Baldrian P."/>
            <person name="Stursova M."/>
            <person name="Weitz H."/>
            <person name="Taylor A."/>
            <person name="Grigoriev I.V."/>
            <person name="Nagy L.G."/>
            <person name="Martin F."/>
            <person name="Kauserud H."/>
        </authorList>
    </citation>
    <scope>NUCLEOTIDE SEQUENCE</scope>
    <source>
        <strain evidence="2">CBHHK002</strain>
    </source>
</reference>
<name>A0AAD7A3Q2_9AGAR</name>